<dbReference type="SUPFAM" id="SSF56281">
    <property type="entry name" value="Metallo-hydrolase/oxidoreductase"/>
    <property type="match status" value="1"/>
</dbReference>
<organism evidence="4 5">
    <name type="scientific">Ornithinimicrobium kibberense</name>
    <dbReference type="NCBI Taxonomy" id="282060"/>
    <lineage>
        <taxon>Bacteria</taxon>
        <taxon>Bacillati</taxon>
        <taxon>Actinomycetota</taxon>
        <taxon>Actinomycetes</taxon>
        <taxon>Micrococcales</taxon>
        <taxon>Ornithinimicrobiaceae</taxon>
        <taxon>Ornithinimicrobium</taxon>
    </lineage>
</organism>
<evidence type="ECO:0000313" key="4">
    <source>
        <dbReference type="EMBL" id="MFB9733010.1"/>
    </source>
</evidence>
<dbReference type="InterPro" id="IPR011108">
    <property type="entry name" value="RMMBL"/>
</dbReference>
<dbReference type="InterPro" id="IPR022712">
    <property type="entry name" value="Beta_Casp"/>
</dbReference>
<dbReference type="InterPro" id="IPR036866">
    <property type="entry name" value="RibonucZ/Hydroxyglut_hydro"/>
</dbReference>
<evidence type="ECO:0000259" key="2">
    <source>
        <dbReference type="SMART" id="SM00849"/>
    </source>
</evidence>
<name>A0ABV5V5A6_9MICO</name>
<dbReference type="PANTHER" id="PTHR11203:SF37">
    <property type="entry name" value="INTEGRATOR COMPLEX SUBUNIT 11"/>
    <property type="match status" value="1"/>
</dbReference>
<protein>
    <submittedName>
        <fullName evidence="4">MBL fold metallo-hydrolase RNA specificity domain-containing protein</fullName>
    </submittedName>
</protein>
<dbReference type="Gene3D" id="3.60.15.10">
    <property type="entry name" value="Ribonuclease Z/Hydroxyacylglutathione hydrolase-like"/>
    <property type="match status" value="1"/>
</dbReference>
<dbReference type="SMART" id="SM01027">
    <property type="entry name" value="Beta-Casp"/>
    <property type="match status" value="1"/>
</dbReference>
<dbReference type="CDD" id="cd16295">
    <property type="entry name" value="TTHA0252-CPSF-like_MBL-fold"/>
    <property type="match status" value="1"/>
</dbReference>
<dbReference type="Proteomes" id="UP001589613">
    <property type="component" value="Unassembled WGS sequence"/>
</dbReference>
<accession>A0ABV5V5A6</accession>
<sequence length="483" mass="52888">MAQRRVTLTFLGAAGTVTGSKYLLTIGRGAAGDPGRRVLVDAGVFQGEKQWRLRNWEEFPVDPATVSDVVLTHAHNDHVGYLPALVRQGFSGTVWATEGTRRLAEIVLRDAGKLQEEAAEDARRGGWSKHEDPKPLYDVHDVEETLPLFRPVEFDEDVDLGEGLVARWVRAGHILGSASVRLEVESTSVVFSGDLGRHDHPLLKARGTPPAADYVVCESTYGDREHPEPDVEHEPMAEAIGRTLARGGLVVIPAFAVDRTQLVLKVLVDLMRSGRIPEVPVVVDSPMALKALDVYRDASLGELRDDVDVDDFTGMPELIEAATSQESRALNKRFDPMIIVASSGMVEGGRVLHHLARLLPDERNTVILTGYQAAGTRGRSIEEGARSLKINGHYIRIRAEVVRDEEFSVHGDASDLLDWLRALGEEPETVFVTHGEKDVAHHFAGRIAEELDWNAVVPRYGEVVSLIPGAADPDDLPPDVLDG</sequence>
<dbReference type="InterPro" id="IPR001279">
    <property type="entry name" value="Metallo-B-lactamas"/>
</dbReference>
<dbReference type="InterPro" id="IPR050698">
    <property type="entry name" value="MBL"/>
</dbReference>
<dbReference type="PANTHER" id="PTHR11203">
    <property type="entry name" value="CLEAVAGE AND POLYADENYLATION SPECIFICITY FACTOR FAMILY MEMBER"/>
    <property type="match status" value="1"/>
</dbReference>
<evidence type="ECO:0000259" key="3">
    <source>
        <dbReference type="SMART" id="SM01027"/>
    </source>
</evidence>
<keyword evidence="5" id="KW-1185">Reference proteome</keyword>
<dbReference type="EMBL" id="JBHMAX010000024">
    <property type="protein sequence ID" value="MFB9733010.1"/>
    <property type="molecule type" value="Genomic_DNA"/>
</dbReference>
<dbReference type="Pfam" id="PF00753">
    <property type="entry name" value="Lactamase_B"/>
    <property type="match status" value="1"/>
</dbReference>
<dbReference type="SMART" id="SM00849">
    <property type="entry name" value="Lactamase_B"/>
    <property type="match status" value="1"/>
</dbReference>
<comment type="caution">
    <text evidence="4">The sequence shown here is derived from an EMBL/GenBank/DDBJ whole genome shotgun (WGS) entry which is preliminary data.</text>
</comment>
<dbReference type="Pfam" id="PF07521">
    <property type="entry name" value="RMMBL"/>
    <property type="match status" value="1"/>
</dbReference>
<feature type="domain" description="Beta-Casp" evidence="3">
    <location>
        <begin position="260"/>
        <end position="381"/>
    </location>
</feature>
<gene>
    <name evidence="4" type="ORF">ACFFN0_13255</name>
</gene>
<feature type="domain" description="Metallo-beta-lactamase" evidence="2">
    <location>
        <begin position="18"/>
        <end position="255"/>
    </location>
</feature>
<evidence type="ECO:0000256" key="1">
    <source>
        <dbReference type="ARBA" id="ARBA00022801"/>
    </source>
</evidence>
<proteinExistence type="predicted"/>
<reference evidence="4 5" key="1">
    <citation type="submission" date="2024-09" db="EMBL/GenBank/DDBJ databases">
        <authorList>
            <person name="Sun Q."/>
            <person name="Mori K."/>
        </authorList>
    </citation>
    <scope>NUCLEOTIDE SEQUENCE [LARGE SCALE GENOMIC DNA]</scope>
    <source>
        <strain evidence="4 5">JCM 12763</strain>
    </source>
</reference>
<dbReference type="RefSeq" id="WP_141338052.1">
    <property type="nucleotide sequence ID" value="NZ_JBHMAX010000024.1"/>
</dbReference>
<keyword evidence="1" id="KW-0378">Hydrolase</keyword>
<dbReference type="Gene3D" id="3.40.50.10890">
    <property type="match status" value="1"/>
</dbReference>
<dbReference type="Pfam" id="PF10996">
    <property type="entry name" value="Beta-Casp"/>
    <property type="match status" value="1"/>
</dbReference>
<evidence type="ECO:0000313" key="5">
    <source>
        <dbReference type="Proteomes" id="UP001589613"/>
    </source>
</evidence>